<keyword evidence="3" id="KW-1185">Reference proteome</keyword>
<dbReference type="OrthoDB" id="4139357at2759"/>
<feature type="compositionally biased region" description="Basic and acidic residues" evidence="1">
    <location>
        <begin position="29"/>
        <end position="38"/>
    </location>
</feature>
<evidence type="ECO:0000256" key="1">
    <source>
        <dbReference type="SAM" id="MobiDB-lite"/>
    </source>
</evidence>
<dbReference type="Proteomes" id="UP000410492">
    <property type="component" value="Unassembled WGS sequence"/>
</dbReference>
<organism evidence="2 3">
    <name type="scientific">Callosobruchus maculatus</name>
    <name type="common">Southern cowpea weevil</name>
    <name type="synonym">Pulse bruchid</name>
    <dbReference type="NCBI Taxonomy" id="64391"/>
    <lineage>
        <taxon>Eukaryota</taxon>
        <taxon>Metazoa</taxon>
        <taxon>Ecdysozoa</taxon>
        <taxon>Arthropoda</taxon>
        <taxon>Hexapoda</taxon>
        <taxon>Insecta</taxon>
        <taxon>Pterygota</taxon>
        <taxon>Neoptera</taxon>
        <taxon>Endopterygota</taxon>
        <taxon>Coleoptera</taxon>
        <taxon>Polyphaga</taxon>
        <taxon>Cucujiformia</taxon>
        <taxon>Chrysomeloidea</taxon>
        <taxon>Chrysomelidae</taxon>
        <taxon>Bruchinae</taxon>
        <taxon>Bruchini</taxon>
        <taxon>Callosobruchus</taxon>
    </lineage>
</organism>
<feature type="compositionally biased region" description="Polar residues" evidence="1">
    <location>
        <begin position="1"/>
        <end position="12"/>
    </location>
</feature>
<feature type="region of interest" description="Disordered" evidence="1">
    <location>
        <begin position="1"/>
        <end position="38"/>
    </location>
</feature>
<gene>
    <name evidence="2" type="ORF">CALMAC_LOCUS7818</name>
</gene>
<dbReference type="AlphaFoldDB" id="A0A653CC80"/>
<reference evidence="2 3" key="1">
    <citation type="submission" date="2019-01" db="EMBL/GenBank/DDBJ databases">
        <authorList>
            <person name="Sayadi A."/>
        </authorList>
    </citation>
    <scope>NUCLEOTIDE SEQUENCE [LARGE SCALE GENOMIC DNA]</scope>
</reference>
<evidence type="ECO:0000313" key="3">
    <source>
        <dbReference type="Proteomes" id="UP000410492"/>
    </source>
</evidence>
<protein>
    <submittedName>
        <fullName evidence="2">Uncharacterized protein</fullName>
    </submittedName>
</protein>
<proteinExistence type="predicted"/>
<dbReference type="EMBL" id="CAACVG010007423">
    <property type="protein sequence ID" value="VEN45326.1"/>
    <property type="molecule type" value="Genomic_DNA"/>
</dbReference>
<evidence type="ECO:0000313" key="2">
    <source>
        <dbReference type="EMBL" id="VEN45326.1"/>
    </source>
</evidence>
<name>A0A653CC80_CALMS</name>
<sequence>MDPGSKQINNAKCNKDPDYAPGLSNELSNRSESEMNRCDEYSQITSPSTRIHIVSNIMVVPPPRENVSDIIEPKEIEFSSIEVFIREHILQDIIESKLYTKAGKIRESRKFEGPLVEGKKQKI</sequence>
<accession>A0A653CC80</accession>